<evidence type="ECO:0000313" key="6">
    <source>
        <dbReference type="Proteomes" id="UP000589036"/>
    </source>
</evidence>
<name>A0A852TUJ1_9ACTN</name>
<dbReference type="Proteomes" id="UP000589036">
    <property type="component" value="Unassembled WGS sequence"/>
</dbReference>
<dbReference type="PANTHER" id="PTHR44846">
    <property type="entry name" value="MANNOSYL-D-GLYCERATE TRANSPORT/METABOLISM SYSTEM REPRESSOR MNGR-RELATED"/>
    <property type="match status" value="1"/>
</dbReference>
<dbReference type="InterPro" id="IPR036390">
    <property type="entry name" value="WH_DNA-bd_sf"/>
</dbReference>
<evidence type="ECO:0000256" key="3">
    <source>
        <dbReference type="ARBA" id="ARBA00023163"/>
    </source>
</evidence>
<gene>
    <name evidence="5" type="ORF">HDA32_000710</name>
</gene>
<dbReference type="InterPro" id="IPR028978">
    <property type="entry name" value="Chorismate_lyase_/UTRA_dom_sf"/>
</dbReference>
<evidence type="ECO:0000259" key="4">
    <source>
        <dbReference type="PROSITE" id="PS50949"/>
    </source>
</evidence>
<comment type="caution">
    <text evidence="5">The sequence shown here is derived from an EMBL/GenBank/DDBJ whole genome shotgun (WGS) entry which is preliminary data.</text>
</comment>
<dbReference type="PANTHER" id="PTHR44846:SF17">
    <property type="entry name" value="GNTR-FAMILY TRANSCRIPTIONAL REGULATOR"/>
    <property type="match status" value="1"/>
</dbReference>
<dbReference type="InterPro" id="IPR036388">
    <property type="entry name" value="WH-like_DNA-bd_sf"/>
</dbReference>
<dbReference type="InterPro" id="IPR050679">
    <property type="entry name" value="Bact_HTH_transcr_reg"/>
</dbReference>
<dbReference type="RefSeq" id="WP_179641777.1">
    <property type="nucleotide sequence ID" value="NZ_BAAAYY010000002.1"/>
</dbReference>
<feature type="domain" description="HTH gntR-type" evidence="4">
    <location>
        <begin position="2"/>
        <end position="70"/>
    </location>
</feature>
<dbReference type="PROSITE" id="PS50949">
    <property type="entry name" value="HTH_GNTR"/>
    <property type="match status" value="1"/>
</dbReference>
<dbReference type="PRINTS" id="PR00035">
    <property type="entry name" value="HTHGNTR"/>
</dbReference>
<dbReference type="Pfam" id="PF07702">
    <property type="entry name" value="UTRA"/>
    <property type="match status" value="1"/>
</dbReference>
<dbReference type="EMBL" id="JACCCC010000001">
    <property type="protein sequence ID" value="NYE45590.1"/>
    <property type="molecule type" value="Genomic_DNA"/>
</dbReference>
<dbReference type="Gene3D" id="3.40.1410.10">
    <property type="entry name" value="Chorismate lyase-like"/>
    <property type="match status" value="1"/>
</dbReference>
<keyword evidence="1" id="KW-0805">Transcription regulation</keyword>
<evidence type="ECO:0000313" key="5">
    <source>
        <dbReference type="EMBL" id="NYE45590.1"/>
    </source>
</evidence>
<dbReference type="GO" id="GO:0003700">
    <property type="term" value="F:DNA-binding transcription factor activity"/>
    <property type="evidence" value="ECO:0007669"/>
    <property type="project" value="InterPro"/>
</dbReference>
<reference evidence="5 6" key="1">
    <citation type="submission" date="2020-07" db="EMBL/GenBank/DDBJ databases">
        <title>Sequencing the genomes of 1000 actinobacteria strains.</title>
        <authorList>
            <person name="Klenk H.-P."/>
        </authorList>
    </citation>
    <scope>NUCLEOTIDE SEQUENCE [LARGE SCALE GENOMIC DNA]</scope>
    <source>
        <strain evidence="5 6">CXB654</strain>
    </source>
</reference>
<dbReference type="InterPro" id="IPR000524">
    <property type="entry name" value="Tscrpt_reg_HTH_GntR"/>
</dbReference>
<dbReference type="GO" id="GO:0045892">
    <property type="term" value="P:negative regulation of DNA-templated transcription"/>
    <property type="evidence" value="ECO:0007669"/>
    <property type="project" value="TreeGrafter"/>
</dbReference>
<dbReference type="Pfam" id="PF00392">
    <property type="entry name" value="GntR"/>
    <property type="match status" value="1"/>
</dbReference>
<proteinExistence type="predicted"/>
<keyword evidence="2" id="KW-0238">DNA-binding</keyword>
<keyword evidence="6" id="KW-1185">Reference proteome</keyword>
<accession>A0A852TUJ1</accession>
<dbReference type="SMART" id="SM00866">
    <property type="entry name" value="UTRA"/>
    <property type="match status" value="1"/>
</dbReference>
<protein>
    <submittedName>
        <fullName evidence="5">GntR family transcriptional regulator</fullName>
    </submittedName>
</protein>
<dbReference type="AlphaFoldDB" id="A0A852TUJ1"/>
<dbReference type="SUPFAM" id="SSF64288">
    <property type="entry name" value="Chorismate lyase-like"/>
    <property type="match status" value="1"/>
</dbReference>
<keyword evidence="3" id="KW-0804">Transcription</keyword>
<evidence type="ECO:0000256" key="2">
    <source>
        <dbReference type="ARBA" id="ARBA00023125"/>
    </source>
</evidence>
<sequence length="265" mass="29396">MAARHVEIAEDLLAGIENGRYPPGGHLPTEDALMVHYATSRNTVRRALERLANLGRIDTRQGSGSQVREYKPITHLASSIKGAADDERWSEYAARLREKQEGVPHQTLKVGFEAATGMIARLLDLNPSETEGFVVIRRCDRVVDGKLWERQISYYPEDIAVGTELMRPEDIKRGTITVLAELGYEQTGSWDVVGARMPSPKDSALFGLGPGVPLLVHERAAFAGIRPIRFTKTFIPADRHQLLYAEGEISPDLLKSASDVNIFDH</sequence>
<organism evidence="5 6">
    <name type="scientific">Spinactinospora alkalitolerans</name>
    <dbReference type="NCBI Taxonomy" id="687207"/>
    <lineage>
        <taxon>Bacteria</taxon>
        <taxon>Bacillati</taxon>
        <taxon>Actinomycetota</taxon>
        <taxon>Actinomycetes</taxon>
        <taxon>Streptosporangiales</taxon>
        <taxon>Nocardiopsidaceae</taxon>
        <taxon>Spinactinospora</taxon>
    </lineage>
</organism>
<dbReference type="GO" id="GO:0003677">
    <property type="term" value="F:DNA binding"/>
    <property type="evidence" value="ECO:0007669"/>
    <property type="project" value="UniProtKB-KW"/>
</dbReference>
<dbReference type="CDD" id="cd07377">
    <property type="entry name" value="WHTH_GntR"/>
    <property type="match status" value="1"/>
</dbReference>
<dbReference type="InterPro" id="IPR011663">
    <property type="entry name" value="UTRA"/>
</dbReference>
<dbReference type="Gene3D" id="1.10.10.10">
    <property type="entry name" value="Winged helix-like DNA-binding domain superfamily/Winged helix DNA-binding domain"/>
    <property type="match status" value="1"/>
</dbReference>
<dbReference type="SMART" id="SM00345">
    <property type="entry name" value="HTH_GNTR"/>
    <property type="match status" value="1"/>
</dbReference>
<evidence type="ECO:0000256" key="1">
    <source>
        <dbReference type="ARBA" id="ARBA00023015"/>
    </source>
</evidence>
<dbReference type="SUPFAM" id="SSF46785">
    <property type="entry name" value="Winged helix' DNA-binding domain"/>
    <property type="match status" value="1"/>
</dbReference>